<dbReference type="InterPro" id="IPR017945">
    <property type="entry name" value="DHBP_synth_RibB-like_a/b_dom"/>
</dbReference>
<feature type="domain" description="YrdC-like" evidence="1">
    <location>
        <begin position="14"/>
        <end position="200"/>
    </location>
</feature>
<evidence type="ECO:0000259" key="1">
    <source>
        <dbReference type="PROSITE" id="PS51163"/>
    </source>
</evidence>
<dbReference type="SUPFAM" id="SSF55821">
    <property type="entry name" value="YrdC/RibB"/>
    <property type="match status" value="1"/>
</dbReference>
<accession>A0A0K6IR66</accession>
<dbReference type="OrthoDB" id="9781656at2"/>
<dbReference type="PROSITE" id="PS51163">
    <property type="entry name" value="YRDC"/>
    <property type="match status" value="1"/>
</dbReference>
<protein>
    <submittedName>
        <fullName evidence="2">tRNA threonylcarbamoyl adenosine modification protein, Sua5/YciO/YrdC/YwlC family</fullName>
    </submittedName>
</protein>
<reference evidence="3" key="1">
    <citation type="submission" date="2015-08" db="EMBL/GenBank/DDBJ databases">
        <authorList>
            <person name="Babu N.S."/>
            <person name="Beckwith C.J."/>
            <person name="Beseler K.G."/>
            <person name="Brison A."/>
            <person name="Carone J.V."/>
            <person name="Caskin T.P."/>
            <person name="Diamond M."/>
            <person name="Durham M.E."/>
            <person name="Foxe J.M."/>
            <person name="Go M."/>
            <person name="Henderson B.A."/>
            <person name="Jones I.B."/>
            <person name="McGettigan J.A."/>
            <person name="Micheletti S.J."/>
            <person name="Nasrallah M.E."/>
            <person name="Ortiz D."/>
            <person name="Piller C.R."/>
            <person name="Privatt S.R."/>
            <person name="Schneider S.L."/>
            <person name="Sharp S."/>
            <person name="Smith T.C."/>
            <person name="Stanton J.D."/>
            <person name="Ullery H.E."/>
            <person name="Wilson R.J."/>
            <person name="Serrano M.G."/>
            <person name="Buck G."/>
            <person name="Lee V."/>
            <person name="Wang Y."/>
            <person name="Carvalho R."/>
            <person name="Voegtly L."/>
            <person name="Shi R."/>
            <person name="Duckworth R."/>
            <person name="Johnson A."/>
            <person name="Loviza R."/>
            <person name="Walstead R."/>
            <person name="Shah Z."/>
            <person name="Kiflezghi M."/>
            <person name="Wade K."/>
            <person name="Ball S.L."/>
            <person name="Bradley K.W."/>
            <person name="Asai D.J."/>
            <person name="Bowman C.A."/>
            <person name="Russell D.A."/>
            <person name="Pope W.H."/>
            <person name="Jacobs-Sera D."/>
            <person name="Hendrix R.W."/>
            <person name="Hatfull G.F."/>
        </authorList>
    </citation>
    <scope>NUCLEOTIDE SEQUENCE [LARGE SCALE GENOMIC DNA]</scope>
    <source>
        <strain evidence="3">JCM 19170</strain>
    </source>
</reference>
<dbReference type="InterPro" id="IPR052532">
    <property type="entry name" value="SUA5_domain"/>
</dbReference>
<dbReference type="EMBL" id="CYHH01000002">
    <property type="protein sequence ID" value="CUB05573.1"/>
    <property type="molecule type" value="Genomic_DNA"/>
</dbReference>
<dbReference type="NCBIfam" id="TIGR00057">
    <property type="entry name" value="L-threonylcarbamoyladenylate synthase"/>
    <property type="match status" value="1"/>
</dbReference>
<dbReference type="Proteomes" id="UP000182108">
    <property type="component" value="Unassembled WGS sequence"/>
</dbReference>
<evidence type="ECO:0000313" key="2">
    <source>
        <dbReference type="EMBL" id="CUB05573.1"/>
    </source>
</evidence>
<dbReference type="Gene3D" id="3.90.870.10">
    <property type="entry name" value="DHBP synthase"/>
    <property type="match status" value="1"/>
</dbReference>
<gene>
    <name evidence="2" type="ORF">Ga0061068_10246</name>
</gene>
<dbReference type="PANTHER" id="PTHR42828">
    <property type="entry name" value="DHBP SYNTHASE RIBB-LIKE ALPHA/BETA DOMAIN-CONTAINING PROTEIN"/>
    <property type="match status" value="1"/>
</dbReference>
<evidence type="ECO:0000313" key="3">
    <source>
        <dbReference type="Proteomes" id="UP000182108"/>
    </source>
</evidence>
<name>A0A0K6IR66_9PROT</name>
<dbReference type="InterPro" id="IPR006070">
    <property type="entry name" value="Sua5-like_dom"/>
</dbReference>
<dbReference type="GO" id="GO:0003725">
    <property type="term" value="F:double-stranded RNA binding"/>
    <property type="evidence" value="ECO:0007669"/>
    <property type="project" value="InterPro"/>
</dbReference>
<organism evidence="2 3">
    <name type="scientific">Tepidiphilus thermophilus</name>
    <dbReference type="NCBI Taxonomy" id="876478"/>
    <lineage>
        <taxon>Bacteria</taxon>
        <taxon>Pseudomonadati</taxon>
        <taxon>Pseudomonadota</taxon>
        <taxon>Hydrogenophilia</taxon>
        <taxon>Hydrogenophilales</taxon>
        <taxon>Hydrogenophilaceae</taxon>
        <taxon>Tepidiphilus</taxon>
    </lineage>
</organism>
<dbReference type="RefSeq" id="WP_055422776.1">
    <property type="nucleotide sequence ID" value="NZ_CYHH01000002.1"/>
</dbReference>
<dbReference type="PANTHER" id="PTHR42828:SF3">
    <property type="entry name" value="THREONYLCARBAMOYL-AMP SYNTHASE"/>
    <property type="match status" value="1"/>
</dbReference>
<keyword evidence="3" id="KW-1185">Reference proteome</keyword>
<sequence>MAQILSIHPVDPQKRLVDLVARQLREGAVVAMPTDSSYALTCHLGDVEAIRRIRRIRDMDESQPFTLLCRDLSELGNYARVDNRVFRLLKANTPGPYVFILEGTHDLPRRILHPKRRTIGLRVPQHRVVQAILEALGEPLLSTSLILPGEEEPLPDAETVSERIGKLIDVIVDTGETCRELTTVVDLTGETPRIVRVGAGDPTPFLVE</sequence>
<dbReference type="AlphaFoldDB" id="A0A0K6IR66"/>
<proteinExistence type="predicted"/>
<dbReference type="Pfam" id="PF01300">
    <property type="entry name" value="Sua5_yciO_yrdC"/>
    <property type="match status" value="1"/>
</dbReference>